<name>A0A560BJM6_AZOBR</name>
<sequence>MYRMKGRRQRRPFRLSKFLGDDMSSNNVYRWIKVEGRWEPAQQLADGSYMPIGDIVPLSARSVKVGPVIEPPPRNAAPKDGVDE</sequence>
<comment type="caution">
    <text evidence="1">The sequence shown here is derived from an EMBL/GenBank/DDBJ whole genome shotgun (WGS) entry which is preliminary data.</text>
</comment>
<protein>
    <submittedName>
        <fullName evidence="1">Uncharacterized protein</fullName>
    </submittedName>
</protein>
<evidence type="ECO:0000313" key="1">
    <source>
        <dbReference type="EMBL" id="TWA72820.1"/>
    </source>
</evidence>
<dbReference type="Proteomes" id="UP000316083">
    <property type="component" value="Unassembled WGS sequence"/>
</dbReference>
<gene>
    <name evidence="1" type="ORF">FBZ82_102421</name>
</gene>
<dbReference type="AlphaFoldDB" id="A0A560BJM6"/>
<accession>A0A560BJM6</accession>
<reference evidence="1 2" key="1">
    <citation type="submission" date="2019-06" db="EMBL/GenBank/DDBJ databases">
        <title>Genomic Encyclopedia of Type Strains, Phase IV (KMG-V): Genome sequencing to study the core and pangenomes of soil and plant-associated prokaryotes.</title>
        <authorList>
            <person name="Whitman W."/>
        </authorList>
    </citation>
    <scope>NUCLEOTIDE SEQUENCE [LARGE SCALE GENOMIC DNA]</scope>
    <source>
        <strain evidence="1 2">BR 11796</strain>
    </source>
</reference>
<dbReference type="EMBL" id="VITF01000002">
    <property type="protein sequence ID" value="TWA72820.1"/>
    <property type="molecule type" value="Genomic_DNA"/>
</dbReference>
<proteinExistence type="predicted"/>
<evidence type="ECO:0000313" key="2">
    <source>
        <dbReference type="Proteomes" id="UP000316083"/>
    </source>
</evidence>
<organism evidence="1 2">
    <name type="scientific">Azospirillum brasilense</name>
    <dbReference type="NCBI Taxonomy" id="192"/>
    <lineage>
        <taxon>Bacteria</taxon>
        <taxon>Pseudomonadati</taxon>
        <taxon>Pseudomonadota</taxon>
        <taxon>Alphaproteobacteria</taxon>
        <taxon>Rhodospirillales</taxon>
        <taxon>Azospirillaceae</taxon>
        <taxon>Azospirillum</taxon>
    </lineage>
</organism>